<name>A0A381SS18_9ZZZZ</name>
<dbReference type="EMBL" id="UINC01003433">
    <property type="protein sequence ID" value="SVA06279.1"/>
    <property type="molecule type" value="Genomic_DNA"/>
</dbReference>
<gene>
    <name evidence="1" type="ORF">METZ01_LOCUS59133</name>
</gene>
<accession>A0A381SS18</accession>
<reference evidence="1" key="1">
    <citation type="submission" date="2018-05" db="EMBL/GenBank/DDBJ databases">
        <authorList>
            <person name="Lanie J.A."/>
            <person name="Ng W.-L."/>
            <person name="Kazmierczak K.M."/>
            <person name="Andrzejewski T.M."/>
            <person name="Davidsen T.M."/>
            <person name="Wayne K.J."/>
            <person name="Tettelin H."/>
            <person name="Glass J.I."/>
            <person name="Rusch D."/>
            <person name="Podicherti R."/>
            <person name="Tsui H.-C.T."/>
            <person name="Winkler M.E."/>
        </authorList>
    </citation>
    <scope>NUCLEOTIDE SEQUENCE</scope>
</reference>
<proteinExistence type="predicted"/>
<sequence length="159" mass="18295">MEKIIMSHKLYLLLFLCSFLYPDVVILYEEGGKSEKKFVGVTYIGTSKLGVHFKKPGRFGRYKNYLVNCDDVKSIFEDNGKAISVDCMNYTHNEKVVLEQAFCIYCEGKVEFDKNLPVCRICESKKEKNKLVGTTCHKCGKKHESSEEKPMCTICDIMY</sequence>
<protein>
    <submittedName>
        <fullName evidence="1">Uncharacterized protein</fullName>
    </submittedName>
</protein>
<organism evidence="1">
    <name type="scientific">marine metagenome</name>
    <dbReference type="NCBI Taxonomy" id="408172"/>
    <lineage>
        <taxon>unclassified sequences</taxon>
        <taxon>metagenomes</taxon>
        <taxon>ecological metagenomes</taxon>
    </lineage>
</organism>
<evidence type="ECO:0000313" key="1">
    <source>
        <dbReference type="EMBL" id="SVA06279.1"/>
    </source>
</evidence>
<dbReference type="AlphaFoldDB" id="A0A381SS18"/>